<feature type="transmembrane region" description="Helical" evidence="11">
    <location>
        <begin position="124"/>
        <end position="141"/>
    </location>
</feature>
<evidence type="ECO:0000256" key="4">
    <source>
        <dbReference type="ARBA" id="ARBA00023136"/>
    </source>
</evidence>
<feature type="transmembrane region" description="Helical" evidence="11">
    <location>
        <begin position="12"/>
        <end position="33"/>
    </location>
</feature>
<feature type="transmembrane region" description="Helical" evidence="11">
    <location>
        <begin position="94"/>
        <end position="112"/>
    </location>
</feature>
<keyword evidence="5" id="KW-0325">Glycoprotein</keyword>
<evidence type="ECO:0000256" key="7">
    <source>
        <dbReference type="ARBA" id="ARBA00060979"/>
    </source>
</evidence>
<dbReference type="AlphaFoldDB" id="H2ZJA9"/>
<dbReference type="InterPro" id="IPR051916">
    <property type="entry name" value="GPI-anchor_lipid_remodeler"/>
</dbReference>
<comment type="subcellular location">
    <subcellularLocation>
        <location evidence="1">Membrane</location>
        <topology evidence="1">Multi-pass membrane protein</topology>
    </subcellularLocation>
</comment>
<dbReference type="PANTHER" id="PTHR14859:SF1">
    <property type="entry name" value="PGAP2-INTERACTING PROTEIN"/>
    <property type="match status" value="1"/>
</dbReference>
<feature type="transmembrane region" description="Helical" evidence="11">
    <location>
        <begin position="237"/>
        <end position="254"/>
    </location>
</feature>
<dbReference type="InterPro" id="IPR036691">
    <property type="entry name" value="Endo/exonu/phosph_ase_sf"/>
</dbReference>
<dbReference type="GO" id="GO:0006506">
    <property type="term" value="P:GPI anchor biosynthetic process"/>
    <property type="evidence" value="ECO:0007669"/>
    <property type="project" value="TreeGrafter"/>
</dbReference>
<feature type="domain" description="PGAP2IP C-terminal nuclease-like" evidence="14">
    <location>
        <begin position="340"/>
        <end position="571"/>
    </location>
</feature>
<dbReference type="FunFam" id="3.60.10.10:FF:000021">
    <property type="entry name" value="PGAP2-interacting protein isoform A"/>
    <property type="match status" value="1"/>
</dbReference>
<feature type="transmembrane region" description="Helical" evidence="11">
    <location>
        <begin position="192"/>
        <end position="213"/>
    </location>
</feature>
<evidence type="ECO:0000259" key="12">
    <source>
        <dbReference type="Pfam" id="PF23021"/>
    </source>
</evidence>
<evidence type="ECO:0000256" key="11">
    <source>
        <dbReference type="SAM" id="Phobius"/>
    </source>
</evidence>
<sequence>TDSFLVPLACECVIGYTFWSLVHGLGPMIWFYPLNELDITGYELFVLVAFSPILFLLGENTQKFLSRTPVVNFFMLLMLVGAASFHASSTLSRLISLSIGVGAAFIVQTVTWWSGTQKERRIHFWGYTLGFVALLASRIWYVSMTPLWNDHKSNKVIVSLFTATIAAKLIFQQSEDAPQEEKQKKTKKDKSTYSPLVVSLGYGAVFFFLHALLGEVSIIPRYTVSGFPNTGPMPNPWGGLVLLGITLGLLLSFYTSIASQWMWSVIGFASGMGLMFLPTCNCLFFCLVPDNVSYVYMVCWLLSVKWLIIVLWLGLSAFLFQCRRRNITSCSLGRPPPSKNFPHLIWTFHFGYDNRGWPSLDRAAELLSNTGADVITLLESDASKPYLGNNDIAMWLGEKLGMYSDFGPSTRDHTWGSLRNLILSKYPIVNSTHHLLPSPEGELAPAISTTINISGSMVDFVVTHMGNDRDDLDRRQQAAKLSQLCSESRNPVVFLGYVTSSPGSRDYNKLTRDGRMKDIDPTDRDRWCEYIMYRDLIKLGYARISHGGLSDTELQMGRWRIPQGEHTDNFKLTTSDDKIPQSIRFNTVFGSHYVGHWYGGGHHFHMSTPKYFV</sequence>
<feature type="domain" description="PGAP2IP first transmembrane" evidence="13">
    <location>
        <begin position="16"/>
        <end position="152"/>
    </location>
</feature>
<reference evidence="15" key="2">
    <citation type="submission" date="2025-08" db="UniProtKB">
        <authorList>
            <consortium name="Ensembl"/>
        </authorList>
    </citation>
    <scope>IDENTIFICATION</scope>
</reference>
<evidence type="ECO:0000256" key="1">
    <source>
        <dbReference type="ARBA" id="ARBA00004141"/>
    </source>
</evidence>
<dbReference type="GO" id="GO:0016020">
    <property type="term" value="C:membrane"/>
    <property type="evidence" value="ECO:0007669"/>
    <property type="project" value="UniProtKB-SubCell"/>
</dbReference>
<evidence type="ECO:0000313" key="15">
    <source>
        <dbReference type="Ensembl" id="ENSCSAVP00000017675.1"/>
    </source>
</evidence>
<evidence type="ECO:0000256" key="2">
    <source>
        <dbReference type="ARBA" id="ARBA00022692"/>
    </source>
</evidence>
<dbReference type="Proteomes" id="UP000007875">
    <property type="component" value="Unassembled WGS sequence"/>
</dbReference>
<dbReference type="Gene3D" id="3.60.10.10">
    <property type="entry name" value="Endonuclease/exonuclease/phosphatase"/>
    <property type="match status" value="1"/>
</dbReference>
<evidence type="ECO:0000256" key="6">
    <source>
        <dbReference type="ARBA" id="ARBA00058459"/>
    </source>
</evidence>
<evidence type="ECO:0000256" key="10">
    <source>
        <dbReference type="ARBA" id="ARBA00083370"/>
    </source>
</evidence>
<dbReference type="HOGENOM" id="CLU_009808_1_0_1"/>
<dbReference type="InterPro" id="IPR053911">
    <property type="entry name" value="PGAP2IP_TM_2nd"/>
</dbReference>
<evidence type="ECO:0000256" key="9">
    <source>
        <dbReference type="ARBA" id="ARBA00070285"/>
    </source>
</evidence>
<feature type="transmembrane region" description="Helical" evidence="11">
    <location>
        <begin position="261"/>
        <end position="288"/>
    </location>
</feature>
<reference evidence="16" key="1">
    <citation type="submission" date="2003-08" db="EMBL/GenBank/DDBJ databases">
        <authorList>
            <person name="Birren B."/>
            <person name="Nusbaum C."/>
            <person name="Abebe A."/>
            <person name="Abouelleil A."/>
            <person name="Adekoya E."/>
            <person name="Ait-zahra M."/>
            <person name="Allen N."/>
            <person name="Allen T."/>
            <person name="An P."/>
            <person name="Anderson M."/>
            <person name="Anderson S."/>
            <person name="Arachchi H."/>
            <person name="Armbruster J."/>
            <person name="Bachantsang P."/>
            <person name="Baldwin J."/>
            <person name="Barry A."/>
            <person name="Bayul T."/>
            <person name="Blitshsteyn B."/>
            <person name="Bloom T."/>
            <person name="Blye J."/>
            <person name="Boguslavskiy L."/>
            <person name="Borowsky M."/>
            <person name="Boukhgalter B."/>
            <person name="Brunache A."/>
            <person name="Butler J."/>
            <person name="Calixte N."/>
            <person name="Calvo S."/>
            <person name="Camarata J."/>
            <person name="Campo K."/>
            <person name="Chang J."/>
            <person name="Cheshatsang Y."/>
            <person name="Citroen M."/>
            <person name="Collymore A."/>
            <person name="Considine T."/>
            <person name="Cook A."/>
            <person name="Cooke P."/>
            <person name="Corum B."/>
            <person name="Cuomo C."/>
            <person name="David R."/>
            <person name="Dawoe T."/>
            <person name="Degray S."/>
            <person name="Dodge S."/>
            <person name="Dooley K."/>
            <person name="Dorje P."/>
            <person name="Dorjee K."/>
            <person name="Dorris L."/>
            <person name="Duffey N."/>
            <person name="Dupes A."/>
            <person name="Elkins T."/>
            <person name="Engels R."/>
            <person name="Erickson J."/>
            <person name="Farina A."/>
            <person name="Faro S."/>
            <person name="Ferreira P."/>
            <person name="Fischer H."/>
            <person name="Fitzgerald M."/>
            <person name="Foley K."/>
            <person name="Gage D."/>
            <person name="Galagan J."/>
            <person name="Gearin G."/>
            <person name="Gnerre S."/>
            <person name="Gnirke A."/>
            <person name="Goyette A."/>
            <person name="Graham J."/>
            <person name="Grandbois E."/>
            <person name="Gyaltsen K."/>
            <person name="Hafez N."/>
            <person name="Hagopian D."/>
            <person name="Hagos B."/>
            <person name="Hall J."/>
            <person name="Hatcher B."/>
            <person name="Heller A."/>
            <person name="Higgins H."/>
            <person name="Honan T."/>
            <person name="Horn A."/>
            <person name="Houde N."/>
            <person name="Hughes L."/>
            <person name="Hulme W."/>
            <person name="Husby E."/>
            <person name="Iliev I."/>
            <person name="Jaffe D."/>
            <person name="Jones C."/>
            <person name="Kamal M."/>
            <person name="Kamat A."/>
            <person name="Kamvysselis M."/>
            <person name="Karlsson E."/>
            <person name="Kells C."/>
            <person name="Kieu A."/>
            <person name="Kisner P."/>
            <person name="Kodira C."/>
            <person name="Kulbokas E."/>
            <person name="Labutti K."/>
            <person name="Lama D."/>
            <person name="Landers T."/>
            <person name="Leger J."/>
            <person name="Levine S."/>
            <person name="Lewis D."/>
            <person name="Lewis T."/>
            <person name="Lindblad-toh K."/>
            <person name="Liu X."/>
            <person name="Lokyitsang T."/>
            <person name="Lokyitsang Y."/>
            <person name="Lucien O."/>
            <person name="Lui A."/>
            <person name="Ma L.J."/>
            <person name="Mabbitt R."/>
            <person name="Macdonald J."/>
            <person name="Maclean C."/>
            <person name="Major J."/>
            <person name="Manning J."/>
            <person name="Marabella R."/>
            <person name="Maru K."/>
            <person name="Matthews C."/>
            <person name="Mauceli E."/>
            <person name="Mccarthy M."/>
            <person name="Mcdonough S."/>
            <person name="Mcghee T."/>
            <person name="Meldrim J."/>
            <person name="Meneus L."/>
            <person name="Mesirov J."/>
            <person name="Mihalev A."/>
            <person name="Mihova T."/>
            <person name="Mikkelsen T."/>
            <person name="Mlenga V."/>
            <person name="Moru K."/>
            <person name="Mozes J."/>
            <person name="Mulrain L."/>
            <person name="Munson G."/>
            <person name="Naylor J."/>
            <person name="Newes C."/>
            <person name="Nguyen C."/>
            <person name="Nguyen N."/>
            <person name="Nguyen T."/>
            <person name="Nicol R."/>
            <person name="Nielsen C."/>
            <person name="Nizzari M."/>
            <person name="Norbu C."/>
            <person name="Norbu N."/>
            <person name="O'donnell P."/>
            <person name="Okoawo O."/>
            <person name="O'leary S."/>
            <person name="Omotosho B."/>
            <person name="O'neill K."/>
            <person name="Osman S."/>
            <person name="Parker S."/>
            <person name="Perrin D."/>
            <person name="Phunkhang P."/>
            <person name="Piqani B."/>
            <person name="Purcell S."/>
            <person name="Rachupka T."/>
            <person name="Ramasamy U."/>
            <person name="Rameau R."/>
            <person name="Ray V."/>
            <person name="Raymond C."/>
            <person name="Retta R."/>
            <person name="Richardson S."/>
            <person name="Rise C."/>
            <person name="Rodriguez J."/>
            <person name="Rogers J."/>
            <person name="Rogov P."/>
            <person name="Rutman M."/>
            <person name="Schupbach R."/>
            <person name="Seaman C."/>
            <person name="Settipalli S."/>
            <person name="Sharpe T."/>
            <person name="Sheridan J."/>
            <person name="Sherpa N."/>
            <person name="Shi J."/>
            <person name="Smirnov S."/>
            <person name="Smith C."/>
            <person name="Sougnez C."/>
            <person name="Spencer B."/>
            <person name="Stalker J."/>
            <person name="Stange-thomann N."/>
            <person name="Stavropoulos S."/>
            <person name="Stetson K."/>
            <person name="Stone C."/>
            <person name="Stone S."/>
            <person name="Stubbs M."/>
            <person name="Talamas J."/>
            <person name="Tchuinga P."/>
            <person name="Tenzing P."/>
            <person name="Tesfaye S."/>
            <person name="Theodore J."/>
            <person name="Thoulutsang Y."/>
            <person name="Topham K."/>
            <person name="Towey S."/>
            <person name="Tsamla T."/>
            <person name="Tsomo N."/>
            <person name="Vallee D."/>
            <person name="Vassiliev H."/>
            <person name="Venkataraman V."/>
            <person name="Vinson J."/>
            <person name="Vo A."/>
            <person name="Wade C."/>
            <person name="Wang S."/>
            <person name="Wangchuk T."/>
            <person name="Wangdi T."/>
            <person name="Whittaker C."/>
            <person name="Wilkinson J."/>
            <person name="Wu Y."/>
            <person name="Wyman D."/>
            <person name="Yadav S."/>
            <person name="Yang S."/>
            <person name="Yang X."/>
            <person name="Yeager S."/>
            <person name="Yee E."/>
            <person name="Young G."/>
            <person name="Zainoun J."/>
            <person name="Zembeck L."/>
            <person name="Zimmer A."/>
            <person name="Zody M."/>
            <person name="Lander E."/>
        </authorList>
    </citation>
    <scope>NUCLEOTIDE SEQUENCE [LARGE SCALE GENOMIC DNA]</scope>
</reference>
<dbReference type="Ensembl" id="ENSCSAVT00000017867.1">
    <property type="protein sequence ID" value="ENSCSAVP00000017675.1"/>
    <property type="gene ID" value="ENSCSAVG00000010407.1"/>
</dbReference>
<reference evidence="15" key="3">
    <citation type="submission" date="2025-09" db="UniProtKB">
        <authorList>
            <consortium name="Ensembl"/>
        </authorList>
    </citation>
    <scope>IDENTIFICATION</scope>
</reference>
<name>H2ZJA9_CIOSA</name>
<comment type="similarity">
    <text evidence="7">Belongs to the PGAP2IP family.</text>
</comment>
<evidence type="ECO:0000256" key="3">
    <source>
        <dbReference type="ARBA" id="ARBA00022989"/>
    </source>
</evidence>
<feature type="transmembrane region" description="Helical" evidence="11">
    <location>
        <begin position="294"/>
        <end position="320"/>
    </location>
</feature>
<dbReference type="GO" id="GO:0005783">
    <property type="term" value="C:endoplasmic reticulum"/>
    <property type="evidence" value="ECO:0007669"/>
    <property type="project" value="TreeGrafter"/>
</dbReference>
<evidence type="ECO:0000259" key="13">
    <source>
        <dbReference type="Pfam" id="PF23022"/>
    </source>
</evidence>
<dbReference type="Pfam" id="PF23021">
    <property type="entry name" value="6TM_2nd_PGAP2IP"/>
    <property type="match status" value="1"/>
</dbReference>
<accession>H2ZJA9</accession>
<keyword evidence="3 11" id="KW-1133">Transmembrane helix</keyword>
<feature type="transmembrane region" description="Helical" evidence="11">
    <location>
        <begin position="153"/>
        <end position="171"/>
    </location>
</feature>
<feature type="transmembrane region" description="Helical" evidence="11">
    <location>
        <begin position="39"/>
        <end position="58"/>
    </location>
</feature>
<comment type="subunit">
    <text evidence="8">Interacts with PGAP2/FRAG1.</text>
</comment>
<evidence type="ECO:0000313" key="16">
    <source>
        <dbReference type="Proteomes" id="UP000007875"/>
    </source>
</evidence>
<organism evidence="15 16">
    <name type="scientific">Ciona savignyi</name>
    <name type="common">Pacific transparent sea squirt</name>
    <dbReference type="NCBI Taxonomy" id="51511"/>
    <lineage>
        <taxon>Eukaryota</taxon>
        <taxon>Metazoa</taxon>
        <taxon>Chordata</taxon>
        <taxon>Tunicata</taxon>
        <taxon>Ascidiacea</taxon>
        <taxon>Phlebobranchia</taxon>
        <taxon>Cionidae</taxon>
        <taxon>Ciona</taxon>
    </lineage>
</organism>
<dbReference type="GeneTree" id="ENSGT00510000048509"/>
<evidence type="ECO:0000259" key="14">
    <source>
        <dbReference type="Pfam" id="PF23226"/>
    </source>
</evidence>
<keyword evidence="2 11" id="KW-0812">Transmembrane</keyword>
<dbReference type="Pfam" id="PF23226">
    <property type="entry name" value="Exo_endo_phos_PGAP2IP"/>
    <property type="match status" value="1"/>
</dbReference>
<feature type="domain" description="PGAP2IP second transmembrane" evidence="12">
    <location>
        <begin position="194"/>
        <end position="284"/>
    </location>
</feature>
<protein>
    <recommendedName>
        <fullName evidence="9">PGAP2-interacting protein</fullName>
    </recommendedName>
    <alternativeName>
        <fullName evidence="10">Cell wall biogenesis protein 43 C-terminal homolog</fullName>
    </alternativeName>
</protein>
<keyword evidence="4 11" id="KW-0472">Membrane</keyword>
<evidence type="ECO:0000256" key="5">
    <source>
        <dbReference type="ARBA" id="ARBA00023180"/>
    </source>
</evidence>
<keyword evidence="16" id="KW-1185">Reference proteome</keyword>
<proteinExistence type="inferred from homology"/>
<dbReference type="SUPFAM" id="SSF56219">
    <property type="entry name" value="DNase I-like"/>
    <property type="match status" value="1"/>
</dbReference>
<comment type="function">
    <text evidence="6">Involved in lipid remodeling during GPI-anchor maturation.</text>
</comment>
<dbReference type="PANTHER" id="PTHR14859">
    <property type="entry name" value="CALCOFLUOR WHITE HYPERSENSITIVE PROTEIN PRECURSOR"/>
    <property type="match status" value="1"/>
</dbReference>
<dbReference type="Pfam" id="PF23022">
    <property type="entry name" value="6TM_1st_PGAP2IP"/>
    <property type="match status" value="1"/>
</dbReference>
<evidence type="ECO:0000256" key="8">
    <source>
        <dbReference type="ARBA" id="ARBA00063490"/>
    </source>
</evidence>
<feature type="transmembrane region" description="Helical" evidence="11">
    <location>
        <begin position="70"/>
        <end position="88"/>
    </location>
</feature>
<dbReference type="InterPro" id="IPR057315">
    <property type="entry name" value="Exo_endo_phos_PGAP2IP_C"/>
</dbReference>
<dbReference type="InterPro" id="IPR053912">
    <property type="entry name" value="PGAP2IP_TM_1nd"/>
</dbReference>